<dbReference type="PROSITE" id="PS00107">
    <property type="entry name" value="PROTEIN_KINASE_ATP"/>
    <property type="match status" value="1"/>
</dbReference>
<dbReference type="Gene3D" id="2.130.10.10">
    <property type="entry name" value="YVTN repeat-like/Quinoprotein amine dehydrogenase"/>
    <property type="match status" value="2"/>
</dbReference>
<feature type="region of interest" description="Disordered" evidence="7">
    <location>
        <begin position="309"/>
        <end position="356"/>
    </location>
</feature>
<name>A0ABP8TWC1_9ACTN</name>
<keyword evidence="10" id="KW-1185">Reference proteome</keyword>
<dbReference type="InterPro" id="IPR036322">
    <property type="entry name" value="WD40_repeat_dom_sf"/>
</dbReference>
<dbReference type="InterPro" id="IPR019775">
    <property type="entry name" value="WD40_repeat_CS"/>
</dbReference>
<dbReference type="PROSITE" id="PS50294">
    <property type="entry name" value="WD_REPEATS_REGION"/>
    <property type="match status" value="4"/>
</dbReference>
<evidence type="ECO:0000256" key="4">
    <source>
        <dbReference type="ARBA" id="ARBA00022840"/>
    </source>
</evidence>
<dbReference type="InterPro" id="IPR001680">
    <property type="entry name" value="WD40_rpt"/>
</dbReference>
<keyword evidence="3 6" id="KW-0547">Nucleotide-binding</keyword>
<evidence type="ECO:0000256" key="2">
    <source>
        <dbReference type="ARBA" id="ARBA00022737"/>
    </source>
</evidence>
<evidence type="ECO:0000313" key="10">
    <source>
        <dbReference type="Proteomes" id="UP001500212"/>
    </source>
</evidence>
<dbReference type="InterPro" id="IPR000719">
    <property type="entry name" value="Prot_kinase_dom"/>
</dbReference>
<dbReference type="SMART" id="SM00220">
    <property type="entry name" value="S_TKc"/>
    <property type="match status" value="1"/>
</dbReference>
<comment type="caution">
    <text evidence="9">The sequence shown here is derived from an EMBL/GenBank/DDBJ whole genome shotgun (WGS) entry which is preliminary data.</text>
</comment>
<reference evidence="10" key="1">
    <citation type="journal article" date="2019" name="Int. J. Syst. Evol. Microbiol.">
        <title>The Global Catalogue of Microorganisms (GCM) 10K type strain sequencing project: providing services to taxonomists for standard genome sequencing and annotation.</title>
        <authorList>
            <consortium name="The Broad Institute Genomics Platform"/>
            <consortium name="The Broad Institute Genome Sequencing Center for Infectious Disease"/>
            <person name="Wu L."/>
            <person name="Ma J."/>
        </authorList>
    </citation>
    <scope>NUCLEOTIDE SEQUENCE [LARGE SCALE GENOMIC DNA]</scope>
    <source>
        <strain evidence="10">JCM 17938</strain>
    </source>
</reference>
<dbReference type="InterPro" id="IPR017441">
    <property type="entry name" value="Protein_kinase_ATP_BS"/>
</dbReference>
<dbReference type="SUPFAM" id="SSF50978">
    <property type="entry name" value="WD40 repeat-like"/>
    <property type="match status" value="1"/>
</dbReference>
<dbReference type="PANTHER" id="PTHR19879:SF9">
    <property type="entry name" value="TRANSCRIPTION INITIATION FACTOR TFIID SUBUNIT 5"/>
    <property type="match status" value="1"/>
</dbReference>
<dbReference type="PRINTS" id="PR00320">
    <property type="entry name" value="GPROTEINBRPT"/>
</dbReference>
<sequence length="691" mass="73276">MSPDDPRPSPQRLRPEAARGRRTEGPYPPGRADGYRPAMPDGRGRLIAGQYRLLEEIGRGGFAVVWRARDERLQRDVAAKRLFLPTYSTAEQRTEQRRRTLQEARSAARLDHPGVVTVHDVVEDGDDPWIIMEYVHGRSLSELVRTYGPLPPQRVADVGLQLLDALRAAHLAGVLHRDVKPGNVLLAGRRVVLGDFGLATVEGDPALTQSDVVMGAPAYLAPERARGEPAVAASDLWSLGATMFYAVEGRRPFNGVNPNAMLHAIITEEPAPAPHAGPLGPVLDGLLRKDVGERLGAGTTAALLAAVADRARPSGRSAGSDAHRPRSMAGPGAGRGRPADAPGDLTRPGHASPRARVWHGRHRTMLIAAPVAALALALVTVPNHDYYAARQAQRRPRPATTAPRLLASMPAGPSEIYTVAFSPDGRTLAAGGADHAVRLWNLADRRLTTTLTGHAYDVFAAAFSPDGRTLAAAGYDGKVLLWSGDGRTRIATLDTHGNGVSALSFSPGGAVLASAGDEVRLWNVTDHRAVATLPAHGESMFTAVFAPRGTTLATAGTWAIRLWDTARPARSVIVTRLTSLIVGMAFSPDGRTLAAGGYDGRVRLWDVATHRLVAALPDLPGRVNGVTFSPDGRTLACAGGDTVLLWDVPARRPATTLSTRTGVVDAVAFAPDGRTLATAGDDATVRLWSLG</sequence>
<dbReference type="PROSITE" id="PS00678">
    <property type="entry name" value="WD_REPEATS_1"/>
    <property type="match status" value="2"/>
</dbReference>
<evidence type="ECO:0000256" key="3">
    <source>
        <dbReference type="ARBA" id="ARBA00022741"/>
    </source>
</evidence>
<feature type="repeat" description="WD" evidence="5">
    <location>
        <begin position="451"/>
        <end position="492"/>
    </location>
</feature>
<evidence type="ECO:0000256" key="6">
    <source>
        <dbReference type="PROSITE-ProRule" id="PRU10141"/>
    </source>
</evidence>
<dbReference type="InterPro" id="IPR020472">
    <property type="entry name" value="WD40_PAC1"/>
</dbReference>
<proteinExistence type="predicted"/>
<feature type="repeat" description="WD" evidence="5">
    <location>
        <begin position="493"/>
        <end position="532"/>
    </location>
</feature>
<keyword evidence="4 6" id="KW-0067">ATP-binding</keyword>
<dbReference type="Pfam" id="PF00400">
    <property type="entry name" value="WD40"/>
    <property type="match status" value="7"/>
</dbReference>
<evidence type="ECO:0000256" key="1">
    <source>
        <dbReference type="ARBA" id="ARBA00022574"/>
    </source>
</evidence>
<dbReference type="InterPro" id="IPR015943">
    <property type="entry name" value="WD40/YVTN_repeat-like_dom_sf"/>
</dbReference>
<dbReference type="Pfam" id="PF00069">
    <property type="entry name" value="Pkinase"/>
    <property type="match status" value="1"/>
</dbReference>
<evidence type="ECO:0000313" key="9">
    <source>
        <dbReference type="EMBL" id="GAA4615214.1"/>
    </source>
</evidence>
<evidence type="ECO:0000256" key="5">
    <source>
        <dbReference type="PROSITE-ProRule" id="PRU00221"/>
    </source>
</evidence>
<dbReference type="Gene3D" id="1.10.510.10">
    <property type="entry name" value="Transferase(Phosphotransferase) domain 1"/>
    <property type="match status" value="1"/>
</dbReference>
<dbReference type="InterPro" id="IPR008271">
    <property type="entry name" value="Ser/Thr_kinase_AS"/>
</dbReference>
<dbReference type="Proteomes" id="UP001500212">
    <property type="component" value="Unassembled WGS sequence"/>
</dbReference>
<evidence type="ECO:0000256" key="7">
    <source>
        <dbReference type="SAM" id="MobiDB-lite"/>
    </source>
</evidence>
<feature type="compositionally biased region" description="Basic and acidic residues" evidence="7">
    <location>
        <begin position="1"/>
        <end position="24"/>
    </location>
</feature>
<protein>
    <recommendedName>
        <fullName evidence="8">Protein kinase domain-containing protein</fullName>
    </recommendedName>
</protein>
<feature type="region of interest" description="Disordered" evidence="7">
    <location>
        <begin position="1"/>
        <end position="41"/>
    </location>
</feature>
<dbReference type="EMBL" id="BAABHJ010000027">
    <property type="protein sequence ID" value="GAA4615214.1"/>
    <property type="molecule type" value="Genomic_DNA"/>
</dbReference>
<dbReference type="CDD" id="cd00200">
    <property type="entry name" value="WD40"/>
    <property type="match status" value="1"/>
</dbReference>
<keyword evidence="1 5" id="KW-0853">WD repeat</keyword>
<dbReference type="PANTHER" id="PTHR19879">
    <property type="entry name" value="TRANSCRIPTION INITIATION FACTOR TFIID"/>
    <property type="match status" value="1"/>
</dbReference>
<dbReference type="PROSITE" id="PS50082">
    <property type="entry name" value="WD_REPEATS_2"/>
    <property type="match status" value="5"/>
</dbReference>
<feature type="domain" description="Protein kinase" evidence="8">
    <location>
        <begin position="51"/>
        <end position="307"/>
    </location>
</feature>
<dbReference type="InterPro" id="IPR011009">
    <property type="entry name" value="Kinase-like_dom_sf"/>
</dbReference>
<feature type="repeat" description="WD" evidence="5">
    <location>
        <begin position="657"/>
        <end position="691"/>
    </location>
</feature>
<evidence type="ECO:0000259" key="8">
    <source>
        <dbReference type="PROSITE" id="PS50011"/>
    </source>
</evidence>
<dbReference type="SMART" id="SM00320">
    <property type="entry name" value="WD40"/>
    <property type="match status" value="7"/>
</dbReference>
<dbReference type="SUPFAM" id="SSF56112">
    <property type="entry name" value="Protein kinase-like (PK-like)"/>
    <property type="match status" value="1"/>
</dbReference>
<keyword evidence="2" id="KW-0677">Repeat</keyword>
<feature type="repeat" description="WD" evidence="5">
    <location>
        <begin position="574"/>
        <end position="615"/>
    </location>
</feature>
<feature type="repeat" description="WD" evidence="5">
    <location>
        <begin position="409"/>
        <end position="450"/>
    </location>
</feature>
<accession>A0ABP8TWC1</accession>
<dbReference type="PROSITE" id="PS00108">
    <property type="entry name" value="PROTEIN_KINASE_ST"/>
    <property type="match status" value="1"/>
</dbReference>
<dbReference type="Gene3D" id="3.30.200.20">
    <property type="entry name" value="Phosphorylase Kinase, domain 1"/>
    <property type="match status" value="1"/>
</dbReference>
<dbReference type="PROSITE" id="PS50011">
    <property type="entry name" value="PROTEIN_KINASE_DOM"/>
    <property type="match status" value="1"/>
</dbReference>
<dbReference type="CDD" id="cd14014">
    <property type="entry name" value="STKc_PknB_like"/>
    <property type="match status" value="1"/>
</dbReference>
<gene>
    <name evidence="9" type="ORF">GCM10023195_66890</name>
</gene>
<feature type="binding site" evidence="6">
    <location>
        <position position="80"/>
    </location>
    <ligand>
        <name>ATP</name>
        <dbReference type="ChEBI" id="CHEBI:30616"/>
    </ligand>
</feature>
<organism evidence="9 10">
    <name type="scientific">Actinoallomurus liliacearum</name>
    <dbReference type="NCBI Taxonomy" id="1080073"/>
    <lineage>
        <taxon>Bacteria</taxon>
        <taxon>Bacillati</taxon>
        <taxon>Actinomycetota</taxon>
        <taxon>Actinomycetes</taxon>
        <taxon>Streptosporangiales</taxon>
        <taxon>Thermomonosporaceae</taxon>
        <taxon>Actinoallomurus</taxon>
    </lineage>
</organism>